<feature type="active site" description="Proton donor" evidence="3">
    <location>
        <position position="72"/>
    </location>
</feature>
<comment type="caution">
    <text evidence="3">Lacks conserved residue(s) required for the propagation of feature annotation.</text>
</comment>
<accession>A0A383TYN5</accession>
<dbReference type="SUPFAM" id="SSF54506">
    <property type="entry name" value="Diaminopimelate epimerase-like"/>
    <property type="match status" value="2"/>
</dbReference>
<dbReference type="Pfam" id="PF01678">
    <property type="entry name" value="DAP_epimerase"/>
    <property type="match status" value="2"/>
</dbReference>
<comment type="subunit">
    <text evidence="3">Homodimer.</text>
</comment>
<feature type="binding site" evidence="3">
    <location>
        <begin position="73"/>
        <end position="74"/>
    </location>
    <ligand>
        <name>substrate</name>
    </ligand>
</feature>
<feature type="binding site" evidence="3">
    <location>
        <position position="13"/>
    </location>
    <ligand>
        <name>substrate</name>
    </ligand>
</feature>
<evidence type="ECO:0000256" key="4">
    <source>
        <dbReference type="NCBIfam" id="TIGR00652"/>
    </source>
</evidence>
<dbReference type="RefSeq" id="WP_119059192.1">
    <property type="nucleotide sequence ID" value="NZ_UNSC01000003.1"/>
</dbReference>
<comment type="catalytic activity">
    <reaction evidence="3">
        <text>(2S,6S)-2,6-diaminopimelate = meso-2,6-diaminopimelate</text>
        <dbReference type="Rhea" id="RHEA:15393"/>
        <dbReference type="ChEBI" id="CHEBI:57609"/>
        <dbReference type="ChEBI" id="CHEBI:57791"/>
        <dbReference type="EC" id="5.1.1.7"/>
    </reaction>
</comment>
<comment type="subcellular location">
    <subcellularLocation>
        <location evidence="3">Cytoplasm</location>
    </subcellularLocation>
</comment>
<dbReference type="Proteomes" id="UP000262142">
    <property type="component" value="Unassembled WGS sequence"/>
</dbReference>
<dbReference type="PANTHER" id="PTHR31689">
    <property type="entry name" value="DIAMINOPIMELATE EPIMERASE, CHLOROPLASTIC"/>
    <property type="match status" value="1"/>
</dbReference>
<comment type="pathway">
    <text evidence="3">Amino-acid biosynthesis; L-lysine biosynthesis via DAP pathway; DL-2,6-diaminopimelate from LL-2,6-diaminopimelate: step 1/1.</text>
</comment>
<proteinExistence type="inferred from homology"/>
<feature type="site" description="Could be important to modulate the pK values of the two catalytic cysteine residues" evidence="3">
    <location>
        <position position="185"/>
    </location>
</feature>
<dbReference type="GO" id="GO:0005829">
    <property type="term" value="C:cytosol"/>
    <property type="evidence" value="ECO:0007669"/>
    <property type="project" value="TreeGrafter"/>
</dbReference>
<evidence type="ECO:0000313" key="5">
    <source>
        <dbReference type="EMBL" id="SZD72360.1"/>
    </source>
</evidence>
<evidence type="ECO:0000256" key="3">
    <source>
        <dbReference type="HAMAP-Rule" id="MF_00197"/>
    </source>
</evidence>
<evidence type="ECO:0000256" key="1">
    <source>
        <dbReference type="ARBA" id="ARBA00010219"/>
    </source>
</evidence>
<dbReference type="PANTHER" id="PTHR31689:SF0">
    <property type="entry name" value="DIAMINOPIMELATE EPIMERASE"/>
    <property type="match status" value="1"/>
</dbReference>
<dbReference type="NCBIfam" id="TIGR00652">
    <property type="entry name" value="DapF"/>
    <property type="match status" value="1"/>
</dbReference>
<dbReference type="AlphaFoldDB" id="A0A383TYN5"/>
<keyword evidence="3" id="KW-0457">Lysine biosynthesis</keyword>
<gene>
    <name evidence="3 5" type="primary">dapF</name>
    <name evidence="5" type="ORF">SAMEA104719789_00805</name>
</gene>
<comment type="similarity">
    <text evidence="1 3">Belongs to the diaminopimelate epimerase family.</text>
</comment>
<sequence>MEIYFYKYQGTGNDFVMIDAINQSIKLNREQINQLCDRKFGIGADGLIILTRQHGNFHMNYYNSDGKESSMCGNGGRCFIKFLSDLNLIEKKVEFFAIDGWHSGKINENQVSLELKNIYEIQQNKDFIFLDTGSPHHVEFRENIDDIDVAQAGRAIRYSKLYPNGTNVNFVEIISSEKIKVRTYERGVEDETLSCGTGVTAAAISANFLSLIKNKQISVETKGGDLQVCFDENESQYTNVWLTGPAEQVFKGLIEI</sequence>
<dbReference type="OrthoDB" id="9805408at2"/>
<dbReference type="InterPro" id="IPR001653">
    <property type="entry name" value="DAP_epimerase_DapF"/>
</dbReference>
<keyword evidence="2 3" id="KW-0413">Isomerase</keyword>
<dbReference type="Gene3D" id="3.10.310.10">
    <property type="entry name" value="Diaminopimelate Epimerase, Chain A, domain 1"/>
    <property type="match status" value="2"/>
</dbReference>
<dbReference type="HAMAP" id="MF_00197">
    <property type="entry name" value="DAP_epimerase"/>
    <property type="match status" value="1"/>
</dbReference>
<feature type="binding site" evidence="3">
    <location>
        <position position="167"/>
    </location>
    <ligand>
        <name>substrate</name>
    </ligand>
</feature>
<dbReference type="UniPathway" id="UPA00034">
    <property type="reaction ID" value="UER00025"/>
</dbReference>
<feature type="binding site" evidence="3">
    <location>
        <begin position="185"/>
        <end position="186"/>
    </location>
    <ligand>
        <name>substrate</name>
    </ligand>
</feature>
<evidence type="ECO:0000313" key="6">
    <source>
        <dbReference type="Proteomes" id="UP000262142"/>
    </source>
</evidence>
<feature type="site" description="Could be important to modulate the pK values of the two catalytic cysteine residues" evidence="3">
    <location>
        <position position="136"/>
    </location>
</feature>
<comment type="function">
    <text evidence="3">Catalyzes the stereoinversion of LL-2,6-diaminopimelate (L,L-DAP) to meso-diaminopimelate (meso-DAP), a precursor of L-lysine and an essential component of the bacterial peptidoglycan.</text>
</comment>
<reference evidence="5 6" key="1">
    <citation type="submission" date="2018-09" db="EMBL/GenBank/DDBJ databases">
        <authorList>
            <consortium name="Pathogen Informatics"/>
        </authorList>
    </citation>
    <scope>NUCLEOTIDE SEQUENCE [LARGE SCALE GENOMIC DNA]</scope>
    <source>
        <strain evidence="5 6">OH-22767</strain>
    </source>
</reference>
<dbReference type="EMBL" id="UNSC01000003">
    <property type="protein sequence ID" value="SZD72360.1"/>
    <property type="molecule type" value="Genomic_DNA"/>
</dbReference>
<dbReference type="GO" id="GO:0009089">
    <property type="term" value="P:lysine biosynthetic process via diaminopimelate"/>
    <property type="evidence" value="ECO:0007669"/>
    <property type="project" value="UniProtKB-UniRule"/>
</dbReference>
<dbReference type="EC" id="5.1.1.7" evidence="3 4"/>
<feature type="binding site" evidence="3">
    <location>
        <position position="63"/>
    </location>
    <ligand>
        <name>substrate</name>
    </ligand>
</feature>
<feature type="binding site" evidence="3">
    <location>
        <begin position="196"/>
        <end position="197"/>
    </location>
    <ligand>
        <name>substrate</name>
    </ligand>
</feature>
<organism evidence="5 6">
    <name type="scientific">Candidatus Ornithobacterium hominis</name>
    <dbReference type="NCBI Taxonomy" id="2497989"/>
    <lineage>
        <taxon>Bacteria</taxon>
        <taxon>Pseudomonadati</taxon>
        <taxon>Bacteroidota</taxon>
        <taxon>Flavobacteriia</taxon>
        <taxon>Flavobacteriales</taxon>
        <taxon>Weeksellaceae</taxon>
        <taxon>Ornithobacterium</taxon>
    </lineage>
</organism>
<feature type="active site" description="Proton acceptor" evidence="3">
    <location>
        <position position="195"/>
    </location>
</feature>
<dbReference type="GO" id="GO:0008837">
    <property type="term" value="F:diaminopimelate epimerase activity"/>
    <property type="evidence" value="ECO:0007669"/>
    <property type="project" value="UniProtKB-UniRule"/>
</dbReference>
<keyword evidence="3" id="KW-0028">Amino-acid biosynthesis</keyword>
<keyword evidence="6" id="KW-1185">Reference proteome</keyword>
<keyword evidence="3" id="KW-0963">Cytoplasm</keyword>
<evidence type="ECO:0000256" key="2">
    <source>
        <dbReference type="ARBA" id="ARBA00023235"/>
    </source>
</evidence>
<name>A0A383TYN5_9FLAO</name>
<protein>
    <recommendedName>
        <fullName evidence="3 4">Diaminopimelate epimerase</fullName>
        <shortName evidence="3">DAP epimerase</shortName>
        <ecNumber evidence="3 4">5.1.1.7</ecNumber>
    </recommendedName>
    <alternativeName>
        <fullName evidence="3">PLP-independent amino acid racemase</fullName>
    </alternativeName>
</protein>